<proteinExistence type="predicted"/>
<dbReference type="Gene3D" id="2.40.128.380">
    <property type="entry name" value="T3SS negative regulator GrlR"/>
    <property type="match status" value="1"/>
</dbReference>
<dbReference type="EMBL" id="JAFEUP010000003">
    <property type="protein sequence ID" value="MBM7061704.1"/>
    <property type="molecule type" value="Genomic_DNA"/>
</dbReference>
<evidence type="ECO:0000313" key="2">
    <source>
        <dbReference type="Proteomes" id="UP000717995"/>
    </source>
</evidence>
<accession>A0ABS2IF34</accession>
<evidence type="ECO:0000313" key="1">
    <source>
        <dbReference type="EMBL" id="MBM7061704.1"/>
    </source>
</evidence>
<name>A0ABS2IF34_9GAMM</name>
<sequence length="111" mass="11767">MPNGIYEINFKSSLKDFGKGLVVIKDGSLNGGDLHLIYRGQFQSDNGQIHAQIIAEQRKPADATVADIERLEVDFAGNLDASTGNIFLAGAVTGRPNLLITAIGKKLAATA</sequence>
<dbReference type="InterPro" id="IPR043019">
    <property type="entry name" value="GrlR_sf"/>
</dbReference>
<keyword evidence="2" id="KW-1185">Reference proteome</keyword>
<comment type="caution">
    <text evidence="1">The sequence shown here is derived from an EMBL/GenBank/DDBJ whole genome shotgun (WGS) entry which is preliminary data.</text>
</comment>
<protein>
    <recommendedName>
        <fullName evidence="3">Negative regulator GrlR</fullName>
    </recommendedName>
</protein>
<gene>
    <name evidence="1" type="ORF">JQX08_13410</name>
</gene>
<evidence type="ECO:0008006" key="3">
    <source>
        <dbReference type="Google" id="ProtNLM"/>
    </source>
</evidence>
<organism evidence="1 2">
    <name type="scientific">Zestomonas insulae</name>
    <dbReference type="NCBI Taxonomy" id="2809017"/>
    <lineage>
        <taxon>Bacteria</taxon>
        <taxon>Pseudomonadati</taxon>
        <taxon>Pseudomonadota</taxon>
        <taxon>Gammaproteobacteria</taxon>
        <taxon>Pseudomonadales</taxon>
        <taxon>Pseudomonadaceae</taxon>
        <taxon>Zestomonas</taxon>
    </lineage>
</organism>
<dbReference type="RefSeq" id="WP_205348870.1">
    <property type="nucleotide sequence ID" value="NZ_JAFEUP010000003.1"/>
</dbReference>
<dbReference type="Proteomes" id="UP000717995">
    <property type="component" value="Unassembled WGS sequence"/>
</dbReference>
<reference evidence="1 2" key="1">
    <citation type="submission" date="2021-02" db="EMBL/GenBank/DDBJ databases">
        <authorList>
            <person name="Lee D.-H."/>
        </authorList>
    </citation>
    <scope>NUCLEOTIDE SEQUENCE [LARGE SCALE GENOMIC DNA]</scope>
    <source>
        <strain evidence="1 2">UL073</strain>
    </source>
</reference>